<evidence type="ECO:0000313" key="2">
    <source>
        <dbReference type="Proteomes" id="UP000288227"/>
    </source>
</evidence>
<dbReference type="GO" id="GO:0008233">
    <property type="term" value="F:peptidase activity"/>
    <property type="evidence" value="ECO:0007669"/>
    <property type="project" value="UniProtKB-KW"/>
</dbReference>
<dbReference type="Proteomes" id="UP000288227">
    <property type="component" value="Unassembled WGS sequence"/>
</dbReference>
<dbReference type="InterPro" id="IPR017034">
    <property type="entry name" value="Abi_system_AbiD/AbiF"/>
</dbReference>
<sequence>MAKKIYQKDPLSFQDQLLLLQNRGLTVPDQSKAISYLKEISYYRLSAYFLPYQSQKDQFNQGTTFDQIIDTYSFDRELRLLVFDCIERIEIAIRTQMIYQMAMHHHDSHWQDNQAHFITPFYNKIGALVDPYQDLQSVISKAKTARTPEVFIKHYINTYSSPANPPAWMCLELLTIGELSHIYRGLRNNSDKKRIADFFDVHHTVFTSWLHTLTYVRNICAHHSRLWNRDFAIEPDRLLKPVGPWVGVFFQNNKRSFYFICVLKYLLQRANPGNSLKTKLEILFAKYPHVPIQFLGIPSDGRGNRLDWRAEPLWQS</sequence>
<organism evidence="1 2">
    <name type="scientific">Chryseotalea sanaruensis</name>
    <dbReference type="NCBI Taxonomy" id="2482724"/>
    <lineage>
        <taxon>Bacteria</taxon>
        <taxon>Pseudomonadati</taxon>
        <taxon>Bacteroidota</taxon>
        <taxon>Cytophagia</taxon>
        <taxon>Cytophagales</taxon>
        <taxon>Chryseotaleaceae</taxon>
        <taxon>Chryseotalea</taxon>
    </lineage>
</organism>
<dbReference type="AlphaFoldDB" id="A0A401U8W0"/>
<dbReference type="OrthoDB" id="5363652at2"/>
<keyword evidence="1" id="KW-0378">Hydrolase</keyword>
<dbReference type="RefSeq" id="WP_127121946.1">
    <property type="nucleotide sequence ID" value="NZ_BHXQ01000002.1"/>
</dbReference>
<dbReference type="PIRSF" id="PIRSF034934">
    <property type="entry name" value="AbiF_AbiD"/>
    <property type="match status" value="1"/>
</dbReference>
<reference evidence="1 2" key="1">
    <citation type="submission" date="2018-11" db="EMBL/GenBank/DDBJ databases">
        <title>Chryseotalea sanarue gen. nov., sp., nov., a member of the family Cytophagaceae, isolated from a brackish lake in Hamamatsu Japan.</title>
        <authorList>
            <person name="Maejima Y."/>
            <person name="Iino T."/>
            <person name="Muraguchi Y."/>
            <person name="Fukuda K."/>
            <person name="Ohkuma M."/>
            <person name="Moriuchi R."/>
            <person name="Dohra H."/>
            <person name="Kimbara K."/>
            <person name="Shintani M."/>
        </authorList>
    </citation>
    <scope>NUCLEOTIDE SEQUENCE [LARGE SCALE GENOMIC DNA]</scope>
    <source>
        <strain evidence="1 2">Ys</strain>
    </source>
</reference>
<dbReference type="Pfam" id="PF07751">
    <property type="entry name" value="Abi_2"/>
    <property type="match status" value="1"/>
</dbReference>
<accession>A0A401U8W0</accession>
<gene>
    <name evidence="1" type="ORF">SanaruYs_15420</name>
</gene>
<dbReference type="EMBL" id="BHXQ01000002">
    <property type="protein sequence ID" value="GCC51319.1"/>
    <property type="molecule type" value="Genomic_DNA"/>
</dbReference>
<comment type="caution">
    <text evidence="1">The sequence shown here is derived from an EMBL/GenBank/DDBJ whole genome shotgun (WGS) entry which is preliminary data.</text>
</comment>
<keyword evidence="2" id="KW-1185">Reference proteome</keyword>
<protein>
    <submittedName>
        <fullName evidence="1">CAAX amino protease</fullName>
    </submittedName>
</protein>
<dbReference type="GO" id="GO:0006508">
    <property type="term" value="P:proteolysis"/>
    <property type="evidence" value="ECO:0007669"/>
    <property type="project" value="UniProtKB-KW"/>
</dbReference>
<dbReference type="InterPro" id="IPR011664">
    <property type="entry name" value="Abi_system_AbiD/AbiF-like"/>
</dbReference>
<keyword evidence="1" id="KW-0645">Protease</keyword>
<evidence type="ECO:0000313" key="1">
    <source>
        <dbReference type="EMBL" id="GCC51319.1"/>
    </source>
</evidence>
<name>A0A401U8W0_9BACT</name>
<proteinExistence type="predicted"/>